<dbReference type="EMBL" id="LAZR01020429">
    <property type="protein sequence ID" value="KKL88909.1"/>
    <property type="molecule type" value="Genomic_DNA"/>
</dbReference>
<gene>
    <name evidence="1" type="ORF">LCGC14_1919960</name>
</gene>
<sequence>MSVEIDGVTYDHKIEFKSDKKIYQSFHPVIDGVELEDIDIEVSPNEVKVPGTYYVKIIIVTLKQTKDRVRIQAFVRDADDTTKENISEASSEHIGAKVDWTPRVIRGRYMDIVIGLNLPI</sequence>
<comment type="caution">
    <text evidence="1">The sequence shown here is derived from an EMBL/GenBank/DDBJ whole genome shotgun (WGS) entry which is preliminary data.</text>
</comment>
<protein>
    <submittedName>
        <fullName evidence="1">Uncharacterized protein</fullName>
    </submittedName>
</protein>
<dbReference type="AlphaFoldDB" id="A0A0F9FQX5"/>
<organism evidence="1">
    <name type="scientific">marine sediment metagenome</name>
    <dbReference type="NCBI Taxonomy" id="412755"/>
    <lineage>
        <taxon>unclassified sequences</taxon>
        <taxon>metagenomes</taxon>
        <taxon>ecological metagenomes</taxon>
    </lineage>
</organism>
<reference evidence="1" key="1">
    <citation type="journal article" date="2015" name="Nature">
        <title>Complex archaea that bridge the gap between prokaryotes and eukaryotes.</title>
        <authorList>
            <person name="Spang A."/>
            <person name="Saw J.H."/>
            <person name="Jorgensen S.L."/>
            <person name="Zaremba-Niedzwiedzka K."/>
            <person name="Martijn J."/>
            <person name="Lind A.E."/>
            <person name="van Eijk R."/>
            <person name="Schleper C."/>
            <person name="Guy L."/>
            <person name="Ettema T.J."/>
        </authorList>
    </citation>
    <scope>NUCLEOTIDE SEQUENCE</scope>
</reference>
<proteinExistence type="predicted"/>
<evidence type="ECO:0000313" key="1">
    <source>
        <dbReference type="EMBL" id="KKL88909.1"/>
    </source>
</evidence>
<accession>A0A0F9FQX5</accession>
<name>A0A0F9FQX5_9ZZZZ</name>